<keyword evidence="4" id="KW-0472">Membrane</keyword>
<keyword evidence="4" id="KW-1003">Cell membrane</keyword>
<evidence type="ECO:0000256" key="6">
    <source>
        <dbReference type="ARBA" id="ARBA00025321"/>
    </source>
</evidence>
<evidence type="ECO:0000256" key="2">
    <source>
        <dbReference type="ARBA" id="ARBA00010270"/>
    </source>
</evidence>
<comment type="caution">
    <text evidence="8">The sequence shown here is derived from an EMBL/GenBank/DDBJ whole genome shotgun (WGS) entry which is preliminary data.</text>
</comment>
<feature type="signal peptide" evidence="7">
    <location>
        <begin position="1"/>
        <end position="28"/>
    </location>
</feature>
<dbReference type="RefSeq" id="WP_213984510.1">
    <property type="nucleotide sequence ID" value="NZ_JAFMNX010000002.1"/>
</dbReference>
<keyword evidence="9" id="KW-1185">Reference proteome</keyword>
<sequence length="149" mass="17578">MKSMFSKLAMAGLLMISAVVGTAPTASAEGASASLRTLANVVQPADGVKAEQVQYRHHRDRRWHRHHGRHHYRDHRRHRGYYRHRGPSVYFGVAPTYRYARPRYVAPRARAYRSSHVNWCYNRYRSYRASDNTYQPYHGPRRQCYSPFR</sequence>
<dbReference type="InterPro" id="IPR012413">
    <property type="entry name" value="BA14K"/>
</dbReference>
<evidence type="ECO:0000256" key="5">
    <source>
        <dbReference type="ARBA" id="ARBA00022734"/>
    </source>
</evidence>
<evidence type="ECO:0000313" key="8">
    <source>
        <dbReference type="EMBL" id="MBS9720858.1"/>
    </source>
</evidence>
<evidence type="ECO:0000256" key="1">
    <source>
        <dbReference type="ARBA" id="ARBA00004167"/>
    </source>
</evidence>
<protein>
    <recommendedName>
        <fullName evidence="3">Lectin-like protein BA14k</fullName>
    </recommendedName>
</protein>
<evidence type="ECO:0000313" key="9">
    <source>
        <dbReference type="Proteomes" id="UP001297272"/>
    </source>
</evidence>
<keyword evidence="5" id="KW-0430">Lectin</keyword>
<comment type="subcellular location">
    <subcellularLocation>
        <location evidence="1">Membrane</location>
        <topology evidence="1">Single-pass membrane protein</topology>
    </subcellularLocation>
</comment>
<dbReference type="Pfam" id="PF07886">
    <property type="entry name" value="BA14K"/>
    <property type="match status" value="1"/>
</dbReference>
<evidence type="ECO:0000256" key="3">
    <source>
        <dbReference type="ARBA" id="ARBA00020552"/>
    </source>
</evidence>
<reference evidence="8 9" key="1">
    <citation type="submission" date="2021-03" db="EMBL/GenBank/DDBJ databases">
        <title>Tianweitania aestuarii sp. nov., isolated from a tidal flat.</title>
        <authorList>
            <person name="Park S."/>
            <person name="Yoon J.-H."/>
        </authorList>
    </citation>
    <scope>NUCLEOTIDE SEQUENCE [LARGE SCALE GENOMIC DNA]</scope>
    <source>
        <strain evidence="8 9">BSSL-BM11</strain>
    </source>
</reference>
<evidence type="ECO:0000256" key="4">
    <source>
        <dbReference type="ARBA" id="ARBA00022475"/>
    </source>
</evidence>
<comment type="similarity">
    <text evidence="2">Belongs to the BA14k family.</text>
</comment>
<feature type="chain" id="PRO_5045167707" description="Lectin-like protein BA14k" evidence="7">
    <location>
        <begin position="29"/>
        <end position="149"/>
    </location>
</feature>
<keyword evidence="7" id="KW-0732">Signal</keyword>
<gene>
    <name evidence="8" type="ORF">JYU29_09190</name>
</gene>
<dbReference type="EMBL" id="JAFMNX010000002">
    <property type="protein sequence ID" value="MBS9720858.1"/>
    <property type="molecule type" value="Genomic_DNA"/>
</dbReference>
<proteinExistence type="inferred from homology"/>
<accession>A0ABS5RUX0</accession>
<comment type="function">
    <text evidence="6">Has immunoglobulin-binding and hemagglutination properties, and can bind to mannose. Essential for virulence. May be involved in LPS biosynthesis or polysaccharide transport.</text>
</comment>
<dbReference type="Proteomes" id="UP001297272">
    <property type="component" value="Unassembled WGS sequence"/>
</dbReference>
<name>A0ABS5RUX0_9HYPH</name>
<organism evidence="8 9">
    <name type="scientific">Tianweitania aestuarii</name>
    <dbReference type="NCBI Taxonomy" id="2814886"/>
    <lineage>
        <taxon>Bacteria</taxon>
        <taxon>Pseudomonadati</taxon>
        <taxon>Pseudomonadota</taxon>
        <taxon>Alphaproteobacteria</taxon>
        <taxon>Hyphomicrobiales</taxon>
        <taxon>Phyllobacteriaceae</taxon>
        <taxon>Tianweitania</taxon>
    </lineage>
</organism>
<evidence type="ECO:0000256" key="7">
    <source>
        <dbReference type="SAM" id="SignalP"/>
    </source>
</evidence>